<dbReference type="SUPFAM" id="SSF102400">
    <property type="entry name" value="DNA polymerase III chi subunit"/>
    <property type="match status" value="1"/>
</dbReference>
<sequence length="158" mass="17339">MTTEVAFHTGLADKPAYACRLLRKAWRQGAQVVVTGAPEALNRLDVLLWTFEHEEFLPHARLRAGAAPDPLLEARTPIWLADGIEDWAAPQVLVNLGPGIAPGFDRFARVIDLVGSDDEDARFGRQRWRDYLAAGFKPQLHDAAAASAAQVLTRSQGD</sequence>
<proteinExistence type="predicted"/>
<dbReference type="PANTHER" id="PTHR38767">
    <property type="entry name" value="DNA POLYMERASE III SUBUNIT CHI"/>
    <property type="match status" value="1"/>
</dbReference>
<gene>
    <name evidence="1" type="ORF">HLB44_22880</name>
</gene>
<dbReference type="RefSeq" id="WP_173127607.1">
    <property type="nucleotide sequence ID" value="NZ_JABRWJ010000007.1"/>
</dbReference>
<protein>
    <submittedName>
        <fullName evidence="1">DNA polymerase III subunit chi</fullName>
    </submittedName>
</protein>
<dbReference type="InterPro" id="IPR036768">
    <property type="entry name" value="PolIII_chi_sf"/>
</dbReference>
<evidence type="ECO:0000313" key="2">
    <source>
        <dbReference type="Proteomes" id="UP000737171"/>
    </source>
</evidence>
<keyword evidence="2" id="KW-1185">Reference proteome</keyword>
<dbReference type="PANTHER" id="PTHR38767:SF1">
    <property type="entry name" value="DNA POLYMERASE III SUBUNIT CHI"/>
    <property type="match status" value="1"/>
</dbReference>
<name>A0ABX2EMG3_9BURK</name>
<dbReference type="EMBL" id="JABRWJ010000007">
    <property type="protein sequence ID" value="NRF69855.1"/>
    <property type="molecule type" value="Genomic_DNA"/>
</dbReference>
<reference evidence="1 2" key="1">
    <citation type="submission" date="2020-05" db="EMBL/GenBank/DDBJ databases">
        <title>Aquincola sp. isolate from soil.</title>
        <authorList>
            <person name="Han J."/>
            <person name="Kim D.-U."/>
        </authorList>
    </citation>
    <scope>NUCLEOTIDE SEQUENCE [LARGE SCALE GENOMIC DNA]</scope>
    <source>
        <strain evidence="1 2">S2</strain>
    </source>
</reference>
<evidence type="ECO:0000313" key="1">
    <source>
        <dbReference type="EMBL" id="NRF69855.1"/>
    </source>
</evidence>
<dbReference type="Proteomes" id="UP000737171">
    <property type="component" value="Unassembled WGS sequence"/>
</dbReference>
<dbReference type="InterPro" id="IPR007459">
    <property type="entry name" value="DNA_pol3_chi"/>
</dbReference>
<accession>A0ABX2EMG3</accession>
<dbReference type="Gene3D" id="3.40.50.10110">
    <property type="entry name" value="DNA polymerase III subunit chi"/>
    <property type="match status" value="1"/>
</dbReference>
<organism evidence="1 2">
    <name type="scientific">Pseudaquabacterium terrae</name>
    <dbReference type="NCBI Taxonomy" id="2732868"/>
    <lineage>
        <taxon>Bacteria</taxon>
        <taxon>Pseudomonadati</taxon>
        <taxon>Pseudomonadota</taxon>
        <taxon>Betaproteobacteria</taxon>
        <taxon>Burkholderiales</taxon>
        <taxon>Sphaerotilaceae</taxon>
        <taxon>Pseudaquabacterium</taxon>
    </lineage>
</organism>
<dbReference type="Pfam" id="PF04364">
    <property type="entry name" value="DNA_pol3_chi"/>
    <property type="match status" value="1"/>
</dbReference>
<comment type="caution">
    <text evidence="1">The sequence shown here is derived from an EMBL/GenBank/DDBJ whole genome shotgun (WGS) entry which is preliminary data.</text>
</comment>